<dbReference type="Proteomes" id="UP000274822">
    <property type="component" value="Unassembled WGS sequence"/>
</dbReference>
<dbReference type="AlphaFoldDB" id="A0A433Q5Z3"/>
<keyword evidence="2" id="KW-1185">Reference proteome</keyword>
<organism evidence="1 2">
    <name type="scientific">Jimgerdemannia flammicorona</name>
    <dbReference type="NCBI Taxonomy" id="994334"/>
    <lineage>
        <taxon>Eukaryota</taxon>
        <taxon>Fungi</taxon>
        <taxon>Fungi incertae sedis</taxon>
        <taxon>Mucoromycota</taxon>
        <taxon>Mucoromycotina</taxon>
        <taxon>Endogonomycetes</taxon>
        <taxon>Endogonales</taxon>
        <taxon>Endogonaceae</taxon>
        <taxon>Jimgerdemannia</taxon>
    </lineage>
</organism>
<proteinExistence type="predicted"/>
<dbReference type="InterPro" id="IPR032675">
    <property type="entry name" value="LRR_dom_sf"/>
</dbReference>
<comment type="caution">
    <text evidence="1">The sequence shown here is derived from an EMBL/GenBank/DDBJ whole genome shotgun (WGS) entry which is preliminary data.</text>
</comment>
<protein>
    <recommendedName>
        <fullName evidence="3">F-box domain-containing protein</fullName>
    </recommendedName>
</protein>
<evidence type="ECO:0008006" key="3">
    <source>
        <dbReference type="Google" id="ProtNLM"/>
    </source>
</evidence>
<gene>
    <name evidence="1" type="ORF">BC938DRAFT_472504</name>
</gene>
<dbReference type="SUPFAM" id="SSF52047">
    <property type="entry name" value="RNI-like"/>
    <property type="match status" value="1"/>
</dbReference>
<dbReference type="Gene3D" id="3.80.10.10">
    <property type="entry name" value="Ribonuclease Inhibitor"/>
    <property type="match status" value="1"/>
</dbReference>
<accession>A0A433Q5Z3</accession>
<reference evidence="1 2" key="1">
    <citation type="journal article" date="2018" name="New Phytol.">
        <title>Phylogenomics of Endogonaceae and evolution of mycorrhizas within Mucoromycota.</title>
        <authorList>
            <person name="Chang Y."/>
            <person name="Desiro A."/>
            <person name="Na H."/>
            <person name="Sandor L."/>
            <person name="Lipzen A."/>
            <person name="Clum A."/>
            <person name="Barry K."/>
            <person name="Grigoriev I.V."/>
            <person name="Martin F.M."/>
            <person name="Stajich J.E."/>
            <person name="Smith M.E."/>
            <person name="Bonito G."/>
            <person name="Spatafora J.W."/>
        </authorList>
    </citation>
    <scope>NUCLEOTIDE SEQUENCE [LARGE SCALE GENOMIC DNA]</scope>
    <source>
        <strain evidence="1 2">AD002</strain>
    </source>
</reference>
<name>A0A433Q5Z3_9FUNG</name>
<evidence type="ECO:0000313" key="2">
    <source>
        <dbReference type="Proteomes" id="UP000274822"/>
    </source>
</evidence>
<dbReference type="GO" id="GO:0031146">
    <property type="term" value="P:SCF-dependent proteasomal ubiquitin-dependent protein catabolic process"/>
    <property type="evidence" value="ECO:0007669"/>
    <property type="project" value="TreeGrafter"/>
</dbReference>
<dbReference type="GO" id="GO:0019005">
    <property type="term" value="C:SCF ubiquitin ligase complex"/>
    <property type="evidence" value="ECO:0007669"/>
    <property type="project" value="TreeGrafter"/>
</dbReference>
<evidence type="ECO:0000313" key="1">
    <source>
        <dbReference type="EMBL" id="RUS25194.1"/>
    </source>
</evidence>
<dbReference type="EMBL" id="RBNJ01013677">
    <property type="protein sequence ID" value="RUS25194.1"/>
    <property type="molecule type" value="Genomic_DNA"/>
</dbReference>
<sequence length="454" mass="50710">MALHLNPAILREVFLYLVPPKPFAPYDIPFDLFVCTLVCRAWHHDARPLLDGIINYANFHSLFYHNSTEKNRIAQLLAESKRNGLDYHKMVVRMIIDATYVNESEFEREANALDAILKLNPPNLIELLVYVDFLAGSPATTLNPLLIQCLQSLSPSIKRIHLQVQGDATSQANHKHLVDLISVIAPQLLAIKLSRFTLDSDIVAALRCCTELREIDLDHVNDDHRLPNVPPWPKLLVFKYAQSGRAAITRTVVGLAKSCRHLNSFTFETDSVAVLPAIKDTALAALLQDLPELRRLRLARVGYVNRAFLAEILLPRGAALEHIDLEGCSSLSLAAIEPHHWPALKSLQLVGCHMVGARFVRAVVDACPAVEVLVLPDHLMSESKSEMGLGAFRRERKVNTWSRVEGLHVLGVDDKDPSGKEVVEMSVRGGESLRGSGSFRKVWKRVRRALSKTE</sequence>
<dbReference type="PANTHER" id="PTHR13318">
    <property type="entry name" value="PARTNER OF PAIRED, ISOFORM B-RELATED"/>
    <property type="match status" value="1"/>
</dbReference>